<name>A0A835E520_9POAL</name>
<organism evidence="1 2">
    <name type="scientific">Digitaria exilis</name>
    <dbReference type="NCBI Taxonomy" id="1010633"/>
    <lineage>
        <taxon>Eukaryota</taxon>
        <taxon>Viridiplantae</taxon>
        <taxon>Streptophyta</taxon>
        <taxon>Embryophyta</taxon>
        <taxon>Tracheophyta</taxon>
        <taxon>Spermatophyta</taxon>
        <taxon>Magnoliopsida</taxon>
        <taxon>Liliopsida</taxon>
        <taxon>Poales</taxon>
        <taxon>Poaceae</taxon>
        <taxon>PACMAD clade</taxon>
        <taxon>Panicoideae</taxon>
        <taxon>Panicodae</taxon>
        <taxon>Paniceae</taxon>
        <taxon>Anthephorinae</taxon>
        <taxon>Digitaria</taxon>
    </lineage>
</organism>
<accession>A0A835E520</accession>
<dbReference type="InterPro" id="IPR004993">
    <property type="entry name" value="GH3"/>
</dbReference>
<comment type="caution">
    <text evidence="1">The sequence shown here is derived from an EMBL/GenBank/DDBJ whole genome shotgun (WGS) entry which is preliminary data.</text>
</comment>
<evidence type="ECO:0000313" key="2">
    <source>
        <dbReference type="Proteomes" id="UP000636709"/>
    </source>
</evidence>
<dbReference type="GO" id="GO:0005737">
    <property type="term" value="C:cytoplasm"/>
    <property type="evidence" value="ECO:0007669"/>
    <property type="project" value="TreeGrafter"/>
</dbReference>
<dbReference type="GO" id="GO:0016881">
    <property type="term" value="F:acid-amino acid ligase activity"/>
    <property type="evidence" value="ECO:0007669"/>
    <property type="project" value="TreeGrafter"/>
</dbReference>
<sequence length="125" mass="13766">MAQYVPTLNHYSGGLPIISVMYASSDSECTVGINLRPLCDPSELSYTIMPNMPTLSSSPCGRCAATRAVDRASSALLLRATPAPPCWTTPAGRASRASRCHYVIYWELDDDDDEQKEEEERRHDG</sequence>
<dbReference type="Proteomes" id="UP000636709">
    <property type="component" value="Unassembled WGS sequence"/>
</dbReference>
<proteinExistence type="predicted"/>
<dbReference type="OrthoDB" id="10004661at2759"/>
<evidence type="ECO:0000313" key="1">
    <source>
        <dbReference type="EMBL" id="KAF8662000.1"/>
    </source>
</evidence>
<reference evidence="1" key="1">
    <citation type="submission" date="2020-07" db="EMBL/GenBank/DDBJ databases">
        <title>Genome sequence and genetic diversity analysis of an under-domesticated orphan crop, white fonio (Digitaria exilis).</title>
        <authorList>
            <person name="Bennetzen J.L."/>
            <person name="Chen S."/>
            <person name="Ma X."/>
            <person name="Wang X."/>
            <person name="Yssel A.E.J."/>
            <person name="Chaluvadi S.R."/>
            <person name="Johnson M."/>
            <person name="Gangashetty P."/>
            <person name="Hamidou F."/>
            <person name="Sanogo M.D."/>
            <person name="Zwaenepoel A."/>
            <person name="Wallace J."/>
            <person name="Van De Peer Y."/>
            <person name="Van Deynze A."/>
        </authorList>
    </citation>
    <scope>NUCLEOTIDE SEQUENCE</scope>
    <source>
        <tissue evidence="1">Leaves</tissue>
    </source>
</reference>
<keyword evidence="2" id="KW-1185">Reference proteome</keyword>
<dbReference type="PANTHER" id="PTHR31901">
    <property type="entry name" value="GH3 DOMAIN-CONTAINING PROTEIN"/>
    <property type="match status" value="1"/>
</dbReference>
<dbReference type="EMBL" id="JACEFO010002388">
    <property type="protein sequence ID" value="KAF8662000.1"/>
    <property type="molecule type" value="Genomic_DNA"/>
</dbReference>
<gene>
    <name evidence="1" type="ORF">HU200_056580</name>
</gene>
<dbReference type="PANTHER" id="PTHR31901:SF60">
    <property type="match status" value="1"/>
</dbReference>
<dbReference type="AlphaFoldDB" id="A0A835E520"/>
<protein>
    <submittedName>
        <fullName evidence="1">Uncharacterized protein</fullName>
    </submittedName>
</protein>